<dbReference type="SUPFAM" id="SSF52777">
    <property type="entry name" value="CoA-dependent acyltransferases"/>
    <property type="match status" value="4"/>
</dbReference>
<evidence type="ECO:0000256" key="4">
    <source>
        <dbReference type="ARBA" id="ARBA00022553"/>
    </source>
</evidence>
<dbReference type="PROSITE" id="PS00455">
    <property type="entry name" value="AMP_BINDING"/>
    <property type="match status" value="1"/>
</dbReference>
<protein>
    <submittedName>
        <fullName evidence="9">Non-ribosomal peptide synthase protein (TIGR01720 family)/amino acid adenylation domain-containing protein</fullName>
    </submittedName>
</protein>
<dbReference type="Gene3D" id="2.30.38.10">
    <property type="entry name" value="Luciferase, Domain 3"/>
    <property type="match status" value="1"/>
</dbReference>
<dbReference type="InterPro" id="IPR010071">
    <property type="entry name" value="AA_adenyl_dom"/>
</dbReference>
<dbReference type="GO" id="GO:0017000">
    <property type="term" value="P:antibiotic biosynthetic process"/>
    <property type="evidence" value="ECO:0007669"/>
    <property type="project" value="UniProtKB-KW"/>
</dbReference>
<dbReference type="STRING" id="1210086.GCA_001613105_03314"/>
<dbReference type="Pfam" id="PF13193">
    <property type="entry name" value="AMP-binding_C"/>
    <property type="match status" value="1"/>
</dbReference>
<dbReference type="GO" id="GO:0003824">
    <property type="term" value="F:catalytic activity"/>
    <property type="evidence" value="ECO:0007669"/>
    <property type="project" value="InterPro"/>
</dbReference>
<reference evidence="9 10" key="1">
    <citation type="submission" date="2018-07" db="EMBL/GenBank/DDBJ databases">
        <title>Genomic Encyclopedia of Type Strains, Phase IV (KMG-IV): sequencing the most valuable type-strain genomes for metagenomic binning, comparative biology and taxonomic classification.</title>
        <authorList>
            <person name="Goeker M."/>
        </authorList>
    </citation>
    <scope>NUCLEOTIDE SEQUENCE [LARGE SCALE GENOMIC DNA]</scope>
    <source>
        <strain evidence="9 10">DSM 44290</strain>
    </source>
</reference>
<dbReference type="FunFam" id="3.40.50.980:FF:000001">
    <property type="entry name" value="Non-ribosomal peptide synthetase"/>
    <property type="match status" value="1"/>
</dbReference>
<dbReference type="FunFam" id="3.30.300.30:FF:000010">
    <property type="entry name" value="Enterobactin synthetase component F"/>
    <property type="match status" value="1"/>
</dbReference>
<dbReference type="GO" id="GO:0031177">
    <property type="term" value="F:phosphopantetheine binding"/>
    <property type="evidence" value="ECO:0007669"/>
    <property type="project" value="InterPro"/>
</dbReference>
<dbReference type="Gene3D" id="3.40.50.1820">
    <property type="entry name" value="alpha/beta hydrolase"/>
    <property type="match status" value="1"/>
</dbReference>
<evidence type="ECO:0000256" key="5">
    <source>
        <dbReference type="ARBA" id="ARBA00022737"/>
    </source>
</evidence>
<dbReference type="UniPathway" id="UPA00011"/>
<feature type="domain" description="Carrier" evidence="8">
    <location>
        <begin position="540"/>
        <end position="614"/>
    </location>
</feature>
<dbReference type="Gene3D" id="3.30.300.30">
    <property type="match status" value="1"/>
</dbReference>
<dbReference type="Pfam" id="PF00501">
    <property type="entry name" value="AMP-binding"/>
    <property type="match status" value="1"/>
</dbReference>
<dbReference type="Gene3D" id="3.40.50.980">
    <property type="match status" value="2"/>
</dbReference>
<dbReference type="GO" id="GO:0043041">
    <property type="term" value="P:amino acid activation for nonribosomal peptide biosynthetic process"/>
    <property type="evidence" value="ECO:0007669"/>
    <property type="project" value="TreeGrafter"/>
</dbReference>
<sequence length="1664" mass="177591">MNEPTTPEFDKIERDRLLSWGGVHRGELRDGVPVPELFAARVQKTPAGAAVVFGDVALSYAELDEVSSRWARYLIGLGVGPESVVAVMVPRSVELIVAVLAVLKAGGAYLPIDPGYPVERIGFMLGDASPVLVLTTAGLREVVAGQSVAAVAMDDPVVAQSVSEQPSAVIADVDRSGALHPSNAAYVVYTSGSTGTPKGVVATHAGVVGLASAPQFAGGAHTRVLVHSPMVFDASSYELWVPLLGGGTAVIAPPGRVDAAVIGRLVAEHAVTGMWLTAGLFEAVAAVEPDCLAGLTEVWTGGDAVSVEAVGRVARACPELTIVDGYGPTETTTFATSHRIDPGGVFDRGVPIGVPLAGASVVVLDADLRLAPVGAAGELYVSGSGVSRGYSGRAGLTSARFVADPFGAAGARLYRTGDLVRWRADGVLEFVGRVDDQVKVRGFRIEPGEVESVLAQHASVTQARVVVRESVTGKQLVGYVTTAPGAEAEALRSFVAARLPEYLVPAAIVVLDEFPLTVNGKLDRKALPEPKFASLTAYRAPRTERERLLTDLFAQVLGHARVGVDDNFFELGGDSISSIQLVSRARHAGLRFKSQDVLTHRTPDALARIATAATVAADPIDDIGTGTITATPIIEWLAERSRIADGFCQAVVVSTPAELRQPELLGLLQALLDRHDMLRLRIADADGTWSLAVRPVGSARVEPFVEHVDCAGISVEETAGRIAHLHKSAANLFESDADSMVRAVWFDAGPGRAGALLLAIHHLVVDGVSWRVLLADLASGWESVRAGEPIVLPAVGTSFRRWSQVLAAEAAARVAELPVWQSITAPWTPLVGCGVDPVRDVFGSAGELTVSLPAERTAPLLGAVPAAFRAGVQDVLLAGFALAVTEWGRRRGRGDGAVVVDVEGHGRDEAIGEGLDLSRTVGWFTSLYPVRLDAGSVGWDVIVAGDRALAACVKAIKEQVRSVPGGGLGYGLLRYLNERTGADLAAGRAPEIGFNYLGRIAAPGGRSEWAPDTRFGALLDGAPADMPLPHVLEMNAVTYDSAAGPELRATWTWAGAVLDRAEVDELAGLWFAALAAITACVQRGAGGFTPSDLALVSLTQEQLTGLEERYPGLEEVLPVTALQEGLLFHALYADPAADPYVVQMCLELQGPVDVRRLQASLQAVMDRHAGLRTRFVHGEFERPIQVITRDVELPWQYLDLTTIDEIDREAAWLRVREQDKARGFDPATGLLFRAILVRTAADEHRLLLTNHHIIWDGWSAPIVLKELFDSYAAGGRGDELAAVTPLRDFFTWLAERDPNAAEAVWRQALDGLAEPTLVAPSTDGADAPVRELMESQLSEALSGGLEDVAQRCAVTLSTVLQAGWGIVLARATGRADVVFGTPTSGRPAELPGVETMVGLFINTVPVRVRLSASTRVRELLEQLQQERIRTLDHQYVGLSEIHRWTGHAELFDTVFVLENYPFERGDIAVLGTDVRITEAYGINYTHYALDVAVIPGPRLGLRVGFRADLFDEDTVRDLIAQWLRVLEALAADPDAAVAAIVPADAFPAPLRDRFGRPNSTEPETSGPTPYRAPRTEQERILAGLFAEVLEVDRVGLDDNFFELGGHSLPATRLVGRIRSTLGIEPEIRTIFAHPTVAELAEQLPASKRRQRPTLRAMTNGEGAR</sequence>
<evidence type="ECO:0000259" key="8">
    <source>
        <dbReference type="PROSITE" id="PS50075"/>
    </source>
</evidence>
<dbReference type="InterPro" id="IPR029058">
    <property type="entry name" value="AB_hydrolase_fold"/>
</dbReference>
<keyword evidence="4" id="KW-0597">Phosphoprotein</keyword>
<organism evidence="9 10">
    <name type="scientific">Nocardia pseudobrasiliensis</name>
    <dbReference type="NCBI Taxonomy" id="45979"/>
    <lineage>
        <taxon>Bacteria</taxon>
        <taxon>Bacillati</taxon>
        <taxon>Actinomycetota</taxon>
        <taxon>Actinomycetes</taxon>
        <taxon>Mycobacteriales</taxon>
        <taxon>Nocardiaceae</taxon>
        <taxon>Nocardia</taxon>
    </lineage>
</organism>
<keyword evidence="6" id="KW-0045">Antibiotic biosynthesis</keyword>
<dbReference type="EMBL" id="QQBC01000007">
    <property type="protein sequence ID" value="RDI64983.1"/>
    <property type="molecule type" value="Genomic_DNA"/>
</dbReference>
<dbReference type="Gene3D" id="1.10.1200.10">
    <property type="entry name" value="ACP-like"/>
    <property type="match status" value="1"/>
</dbReference>
<dbReference type="CDD" id="cd19543">
    <property type="entry name" value="DCL_NRPS"/>
    <property type="match status" value="1"/>
</dbReference>
<dbReference type="InterPro" id="IPR009081">
    <property type="entry name" value="PP-bd_ACP"/>
</dbReference>
<dbReference type="InterPro" id="IPR023213">
    <property type="entry name" value="CAT-like_dom_sf"/>
</dbReference>
<dbReference type="FunFam" id="2.30.38.10:FF:000001">
    <property type="entry name" value="Non-ribosomal peptide synthetase PvdI"/>
    <property type="match status" value="1"/>
</dbReference>
<evidence type="ECO:0000256" key="1">
    <source>
        <dbReference type="ARBA" id="ARBA00001957"/>
    </source>
</evidence>
<evidence type="ECO:0000313" key="10">
    <source>
        <dbReference type="Proteomes" id="UP000254869"/>
    </source>
</evidence>
<accession>A0A370I2N4</accession>
<dbReference type="NCBIfam" id="TIGR01733">
    <property type="entry name" value="AA-adenyl-dom"/>
    <property type="match status" value="1"/>
</dbReference>
<dbReference type="PROSITE" id="PS00012">
    <property type="entry name" value="PHOSPHOPANTETHEINE"/>
    <property type="match status" value="1"/>
</dbReference>
<dbReference type="PANTHER" id="PTHR45527:SF1">
    <property type="entry name" value="FATTY ACID SYNTHASE"/>
    <property type="match status" value="1"/>
</dbReference>
<dbReference type="Pfam" id="PF00550">
    <property type="entry name" value="PP-binding"/>
    <property type="match status" value="2"/>
</dbReference>
<dbReference type="PROSITE" id="PS50075">
    <property type="entry name" value="CARRIER"/>
    <property type="match status" value="2"/>
</dbReference>
<feature type="region of interest" description="Disordered" evidence="7">
    <location>
        <begin position="1551"/>
        <end position="1573"/>
    </location>
</feature>
<comment type="cofactor">
    <cofactor evidence="1">
        <name>pantetheine 4'-phosphate</name>
        <dbReference type="ChEBI" id="CHEBI:47942"/>
    </cofactor>
</comment>
<dbReference type="RefSeq" id="WP_067998503.1">
    <property type="nucleotide sequence ID" value="NZ_QQBC01000007.1"/>
</dbReference>
<dbReference type="CDD" id="cd12117">
    <property type="entry name" value="A_NRPS_Srf_like"/>
    <property type="match status" value="1"/>
</dbReference>
<dbReference type="Pfam" id="PF00668">
    <property type="entry name" value="Condensation"/>
    <property type="match status" value="2"/>
</dbReference>
<comment type="similarity">
    <text evidence="2">Belongs to the ATP-dependent AMP-binding enzyme family.</text>
</comment>
<dbReference type="SUPFAM" id="SSF47336">
    <property type="entry name" value="ACP-like"/>
    <property type="match status" value="2"/>
</dbReference>
<dbReference type="InterPro" id="IPR020845">
    <property type="entry name" value="AMP-binding_CS"/>
</dbReference>
<dbReference type="InterPro" id="IPR036736">
    <property type="entry name" value="ACP-like_sf"/>
</dbReference>
<dbReference type="InterPro" id="IPR010060">
    <property type="entry name" value="NRPS_synth"/>
</dbReference>
<comment type="caution">
    <text evidence="9">The sequence shown here is derived from an EMBL/GenBank/DDBJ whole genome shotgun (WGS) entry which is preliminary data.</text>
</comment>
<evidence type="ECO:0000256" key="2">
    <source>
        <dbReference type="ARBA" id="ARBA00006432"/>
    </source>
</evidence>
<evidence type="ECO:0000256" key="3">
    <source>
        <dbReference type="ARBA" id="ARBA00022450"/>
    </source>
</evidence>
<dbReference type="InterPro" id="IPR001242">
    <property type="entry name" value="Condensation_dom"/>
</dbReference>
<dbReference type="GO" id="GO:0044550">
    <property type="term" value="P:secondary metabolite biosynthetic process"/>
    <property type="evidence" value="ECO:0007669"/>
    <property type="project" value="TreeGrafter"/>
</dbReference>
<dbReference type="PANTHER" id="PTHR45527">
    <property type="entry name" value="NONRIBOSOMAL PEPTIDE SYNTHETASE"/>
    <property type="match status" value="1"/>
</dbReference>
<evidence type="ECO:0000313" key="9">
    <source>
        <dbReference type="EMBL" id="RDI64983.1"/>
    </source>
</evidence>
<dbReference type="SMART" id="SM00823">
    <property type="entry name" value="PKS_PP"/>
    <property type="match status" value="2"/>
</dbReference>
<keyword evidence="10" id="KW-1185">Reference proteome</keyword>
<gene>
    <name evidence="9" type="ORF">DFR76_107361</name>
</gene>
<dbReference type="InterPro" id="IPR025110">
    <property type="entry name" value="AMP-bd_C"/>
</dbReference>
<proteinExistence type="inferred from homology"/>
<dbReference type="Proteomes" id="UP000254869">
    <property type="component" value="Unassembled WGS sequence"/>
</dbReference>
<keyword evidence="5" id="KW-0677">Repeat</keyword>
<dbReference type="Gene3D" id="3.30.559.30">
    <property type="entry name" value="Nonribosomal peptide synthetase, condensation domain"/>
    <property type="match status" value="2"/>
</dbReference>
<dbReference type="InterPro" id="IPR045851">
    <property type="entry name" value="AMP-bd_C_sf"/>
</dbReference>
<evidence type="ECO:0000256" key="7">
    <source>
        <dbReference type="SAM" id="MobiDB-lite"/>
    </source>
</evidence>
<feature type="domain" description="Carrier" evidence="8">
    <location>
        <begin position="1572"/>
        <end position="1647"/>
    </location>
</feature>
<dbReference type="GO" id="GO:0005829">
    <property type="term" value="C:cytosol"/>
    <property type="evidence" value="ECO:0007669"/>
    <property type="project" value="TreeGrafter"/>
</dbReference>
<dbReference type="SUPFAM" id="SSF56801">
    <property type="entry name" value="Acetyl-CoA synthetase-like"/>
    <property type="match status" value="1"/>
</dbReference>
<name>A0A370I2N4_9NOCA</name>
<evidence type="ECO:0000256" key="6">
    <source>
        <dbReference type="ARBA" id="ARBA00023194"/>
    </source>
</evidence>
<feature type="compositionally biased region" description="Polar residues" evidence="7">
    <location>
        <begin position="1557"/>
        <end position="1567"/>
    </location>
</feature>
<dbReference type="FunFam" id="1.10.1200.10:FF:000005">
    <property type="entry name" value="Nonribosomal peptide synthetase 1"/>
    <property type="match status" value="2"/>
</dbReference>
<dbReference type="InterPro" id="IPR000873">
    <property type="entry name" value="AMP-dep_synth/lig_dom"/>
</dbReference>
<dbReference type="GO" id="GO:0008610">
    <property type="term" value="P:lipid biosynthetic process"/>
    <property type="evidence" value="ECO:0007669"/>
    <property type="project" value="UniProtKB-ARBA"/>
</dbReference>
<dbReference type="NCBIfam" id="TIGR01720">
    <property type="entry name" value="NRPS-para261"/>
    <property type="match status" value="1"/>
</dbReference>
<dbReference type="InterPro" id="IPR006162">
    <property type="entry name" value="Ppantetheine_attach_site"/>
</dbReference>
<keyword evidence="3" id="KW-0596">Phosphopantetheine</keyword>
<dbReference type="Gene3D" id="3.30.559.10">
    <property type="entry name" value="Chloramphenicol acetyltransferase-like domain"/>
    <property type="match status" value="2"/>
</dbReference>
<dbReference type="InterPro" id="IPR020806">
    <property type="entry name" value="PKS_PP-bd"/>
</dbReference>